<evidence type="ECO:0000313" key="2">
    <source>
        <dbReference type="EMBL" id="QDV44862.1"/>
    </source>
</evidence>
<sequence length="64" mass="6773">MTTPADRGCANRHTPIEKCSTPHAPHLPGTDPDGSGTDPDGSGTDPDGSIENSAKWDQWDREDA</sequence>
<feature type="compositionally biased region" description="Low complexity" evidence="1">
    <location>
        <begin position="28"/>
        <end position="49"/>
    </location>
</feature>
<accession>A0A518HVH6</accession>
<feature type="region of interest" description="Disordered" evidence="1">
    <location>
        <begin position="1"/>
        <end position="64"/>
    </location>
</feature>
<organism evidence="2 3">
    <name type="scientific">Stieleria neptunia</name>
    <dbReference type="NCBI Taxonomy" id="2527979"/>
    <lineage>
        <taxon>Bacteria</taxon>
        <taxon>Pseudomonadati</taxon>
        <taxon>Planctomycetota</taxon>
        <taxon>Planctomycetia</taxon>
        <taxon>Pirellulales</taxon>
        <taxon>Pirellulaceae</taxon>
        <taxon>Stieleria</taxon>
    </lineage>
</organism>
<proteinExistence type="predicted"/>
<evidence type="ECO:0000313" key="3">
    <source>
        <dbReference type="Proteomes" id="UP000319004"/>
    </source>
</evidence>
<dbReference type="EMBL" id="CP037423">
    <property type="protein sequence ID" value="QDV44862.1"/>
    <property type="molecule type" value="Genomic_DNA"/>
</dbReference>
<dbReference type="Proteomes" id="UP000319004">
    <property type="component" value="Chromosome"/>
</dbReference>
<dbReference type="KEGG" id="snep:Enr13x_47330"/>
<reference evidence="2 3" key="1">
    <citation type="submission" date="2019-03" db="EMBL/GenBank/DDBJ databases">
        <title>Deep-cultivation of Planctomycetes and their phenomic and genomic characterization uncovers novel biology.</title>
        <authorList>
            <person name="Wiegand S."/>
            <person name="Jogler M."/>
            <person name="Boedeker C."/>
            <person name="Pinto D."/>
            <person name="Vollmers J."/>
            <person name="Rivas-Marin E."/>
            <person name="Kohn T."/>
            <person name="Peeters S.H."/>
            <person name="Heuer A."/>
            <person name="Rast P."/>
            <person name="Oberbeckmann S."/>
            <person name="Bunk B."/>
            <person name="Jeske O."/>
            <person name="Meyerdierks A."/>
            <person name="Storesund J.E."/>
            <person name="Kallscheuer N."/>
            <person name="Luecker S."/>
            <person name="Lage O.M."/>
            <person name="Pohl T."/>
            <person name="Merkel B.J."/>
            <person name="Hornburger P."/>
            <person name="Mueller R.-W."/>
            <person name="Bruemmer F."/>
            <person name="Labrenz M."/>
            <person name="Spormann A.M."/>
            <person name="Op den Camp H."/>
            <person name="Overmann J."/>
            <person name="Amann R."/>
            <person name="Jetten M.S.M."/>
            <person name="Mascher T."/>
            <person name="Medema M.H."/>
            <person name="Devos D.P."/>
            <person name="Kaster A.-K."/>
            <person name="Ovreas L."/>
            <person name="Rohde M."/>
            <person name="Galperin M.Y."/>
            <person name="Jogler C."/>
        </authorList>
    </citation>
    <scope>NUCLEOTIDE SEQUENCE [LARGE SCALE GENOMIC DNA]</scope>
    <source>
        <strain evidence="2 3">Enr13</strain>
    </source>
</reference>
<evidence type="ECO:0000256" key="1">
    <source>
        <dbReference type="SAM" id="MobiDB-lite"/>
    </source>
</evidence>
<gene>
    <name evidence="2" type="ORF">Enr13x_47330</name>
</gene>
<dbReference type="AlphaFoldDB" id="A0A518HVH6"/>
<name>A0A518HVH6_9BACT</name>
<keyword evidence="3" id="KW-1185">Reference proteome</keyword>
<protein>
    <submittedName>
        <fullName evidence="2">Uncharacterized protein</fullName>
    </submittedName>
</protein>